<feature type="region of interest" description="Disordered" evidence="1">
    <location>
        <begin position="193"/>
        <end position="214"/>
    </location>
</feature>
<dbReference type="RefSeq" id="WP_175528456.1">
    <property type="nucleotide sequence ID" value="NZ_FPCK01000001.1"/>
</dbReference>
<evidence type="ECO:0000256" key="2">
    <source>
        <dbReference type="SAM" id="SignalP"/>
    </source>
</evidence>
<dbReference type="Pfam" id="PF08239">
    <property type="entry name" value="SH3_3"/>
    <property type="match status" value="1"/>
</dbReference>
<dbReference type="Proteomes" id="UP000199074">
    <property type="component" value="Unassembled WGS sequence"/>
</dbReference>
<dbReference type="InterPro" id="IPR003646">
    <property type="entry name" value="SH3-like_bac-type"/>
</dbReference>
<organism evidence="4 5">
    <name type="scientific">Devosia crocina</name>
    <dbReference type="NCBI Taxonomy" id="429728"/>
    <lineage>
        <taxon>Bacteria</taxon>
        <taxon>Pseudomonadati</taxon>
        <taxon>Pseudomonadota</taxon>
        <taxon>Alphaproteobacteria</taxon>
        <taxon>Hyphomicrobiales</taxon>
        <taxon>Devosiaceae</taxon>
        <taxon>Devosia</taxon>
    </lineage>
</organism>
<proteinExistence type="predicted"/>
<dbReference type="Pfam" id="PF03995">
    <property type="entry name" value="Inhibitor_I36"/>
    <property type="match status" value="1"/>
</dbReference>
<dbReference type="Gene3D" id="2.30.30.40">
    <property type="entry name" value="SH3 Domains"/>
    <property type="match status" value="1"/>
</dbReference>
<feature type="signal peptide" evidence="2">
    <location>
        <begin position="1"/>
        <end position="23"/>
    </location>
</feature>
<dbReference type="Gene3D" id="2.60.20.10">
    <property type="entry name" value="Crystallins"/>
    <property type="match status" value="1"/>
</dbReference>
<sequence>MKLFQTIALAAALAVSALSPALAETTGSHGWSRAELTLRSGPGAAYDVTGAIPGEVAIRIVRCQVNWCVVDGEGQRGWTSRELVSFGLNPHSPLFVIAPDHPDAGPGLVCFYEGTSYSGASLCGKPGQVFNDLALYGYDNRFRSVEVIGSVNAAACRDRSFQSYCERIVESQPVLNQFLASNLSSFRVYGGGTTRPLDTSSPISSERGGDGDEQ</sequence>
<dbReference type="AlphaFoldDB" id="A0A1I7N5M6"/>
<keyword evidence="5" id="KW-1185">Reference proteome</keyword>
<evidence type="ECO:0000313" key="4">
    <source>
        <dbReference type="EMBL" id="SFV29883.1"/>
    </source>
</evidence>
<feature type="domain" description="SH3b" evidence="3">
    <location>
        <begin position="36"/>
        <end position="85"/>
    </location>
</feature>
<evidence type="ECO:0000259" key="3">
    <source>
        <dbReference type="Pfam" id="PF08239"/>
    </source>
</evidence>
<gene>
    <name evidence="4" type="ORF">SAMN05216456_0861</name>
</gene>
<evidence type="ECO:0000256" key="1">
    <source>
        <dbReference type="SAM" id="MobiDB-lite"/>
    </source>
</evidence>
<name>A0A1I7N5M6_9HYPH</name>
<accession>A0A1I7N5M6</accession>
<feature type="chain" id="PRO_5011717323" evidence="2">
    <location>
        <begin position="24"/>
        <end position="214"/>
    </location>
</feature>
<keyword evidence="2" id="KW-0732">Signal</keyword>
<evidence type="ECO:0000313" key="5">
    <source>
        <dbReference type="Proteomes" id="UP000199074"/>
    </source>
</evidence>
<dbReference type="STRING" id="429728.SAMN05216456_0861"/>
<reference evidence="4 5" key="1">
    <citation type="submission" date="2016-10" db="EMBL/GenBank/DDBJ databases">
        <authorList>
            <person name="de Groot N.N."/>
        </authorList>
    </citation>
    <scope>NUCLEOTIDE SEQUENCE [LARGE SCALE GENOMIC DNA]</scope>
    <source>
        <strain evidence="4 5">IPL20</strain>
    </source>
</reference>
<dbReference type="EMBL" id="FPCK01000001">
    <property type="protein sequence ID" value="SFV29883.1"/>
    <property type="molecule type" value="Genomic_DNA"/>
</dbReference>
<protein>
    <submittedName>
        <fullName evidence="4">Uncharacterized conserved protein YraI</fullName>
    </submittedName>
</protein>